<proteinExistence type="predicted"/>
<accession>A0A0C3L9V9</accession>
<keyword evidence="2" id="KW-1185">Reference proteome</keyword>
<dbReference type="AlphaFoldDB" id="A0A0C3L9V9"/>
<gene>
    <name evidence="1" type="ORF">M407DRAFT_84160</name>
</gene>
<dbReference type="OrthoDB" id="3230070at2759"/>
<dbReference type="Proteomes" id="UP000054248">
    <property type="component" value="Unassembled WGS sequence"/>
</dbReference>
<evidence type="ECO:0008006" key="3">
    <source>
        <dbReference type="Google" id="ProtNLM"/>
    </source>
</evidence>
<evidence type="ECO:0000313" key="2">
    <source>
        <dbReference type="Proteomes" id="UP000054248"/>
    </source>
</evidence>
<evidence type="ECO:0000313" key="1">
    <source>
        <dbReference type="EMBL" id="KIO18257.1"/>
    </source>
</evidence>
<feature type="non-terminal residue" evidence="1">
    <location>
        <position position="1"/>
    </location>
</feature>
<dbReference type="HOGENOM" id="CLU_145146_0_0_1"/>
<reference evidence="1 2" key="1">
    <citation type="submission" date="2014-04" db="EMBL/GenBank/DDBJ databases">
        <authorList>
            <consortium name="DOE Joint Genome Institute"/>
            <person name="Kuo A."/>
            <person name="Girlanda M."/>
            <person name="Perotto S."/>
            <person name="Kohler A."/>
            <person name="Nagy L.G."/>
            <person name="Floudas D."/>
            <person name="Copeland A."/>
            <person name="Barry K.W."/>
            <person name="Cichocki N."/>
            <person name="Veneault-Fourrey C."/>
            <person name="LaButti K."/>
            <person name="Lindquist E.A."/>
            <person name="Lipzen A."/>
            <person name="Lundell T."/>
            <person name="Morin E."/>
            <person name="Murat C."/>
            <person name="Sun H."/>
            <person name="Tunlid A."/>
            <person name="Henrissat B."/>
            <person name="Grigoriev I.V."/>
            <person name="Hibbett D.S."/>
            <person name="Martin F."/>
            <person name="Nordberg H.P."/>
            <person name="Cantor M.N."/>
            <person name="Hua S.X."/>
        </authorList>
    </citation>
    <scope>NUCLEOTIDE SEQUENCE [LARGE SCALE GENOMIC DNA]</scope>
    <source>
        <strain evidence="1 2">MUT 4182</strain>
    </source>
</reference>
<protein>
    <recommendedName>
        <fullName evidence="3">Reverse transcriptase zinc-binding domain-containing protein</fullName>
    </recommendedName>
</protein>
<dbReference type="STRING" id="1051891.A0A0C3L9V9"/>
<name>A0A0C3L9V9_9AGAM</name>
<organism evidence="1 2">
    <name type="scientific">Tulasnella calospora MUT 4182</name>
    <dbReference type="NCBI Taxonomy" id="1051891"/>
    <lineage>
        <taxon>Eukaryota</taxon>
        <taxon>Fungi</taxon>
        <taxon>Dikarya</taxon>
        <taxon>Basidiomycota</taxon>
        <taxon>Agaricomycotina</taxon>
        <taxon>Agaricomycetes</taxon>
        <taxon>Cantharellales</taxon>
        <taxon>Tulasnellaceae</taxon>
        <taxon>Tulasnella</taxon>
    </lineage>
</organism>
<reference evidence="2" key="2">
    <citation type="submission" date="2015-01" db="EMBL/GenBank/DDBJ databases">
        <title>Evolutionary Origins and Diversification of the Mycorrhizal Mutualists.</title>
        <authorList>
            <consortium name="DOE Joint Genome Institute"/>
            <consortium name="Mycorrhizal Genomics Consortium"/>
            <person name="Kohler A."/>
            <person name="Kuo A."/>
            <person name="Nagy L.G."/>
            <person name="Floudas D."/>
            <person name="Copeland A."/>
            <person name="Barry K.W."/>
            <person name="Cichocki N."/>
            <person name="Veneault-Fourrey C."/>
            <person name="LaButti K."/>
            <person name="Lindquist E.A."/>
            <person name="Lipzen A."/>
            <person name="Lundell T."/>
            <person name="Morin E."/>
            <person name="Murat C."/>
            <person name="Riley R."/>
            <person name="Ohm R."/>
            <person name="Sun H."/>
            <person name="Tunlid A."/>
            <person name="Henrissat B."/>
            <person name="Grigoriev I.V."/>
            <person name="Hibbett D.S."/>
            <person name="Martin F."/>
        </authorList>
    </citation>
    <scope>NUCLEOTIDE SEQUENCE [LARGE SCALE GENOMIC DNA]</scope>
    <source>
        <strain evidence="2">MUT 4182</strain>
    </source>
</reference>
<dbReference type="EMBL" id="KN823301">
    <property type="protein sequence ID" value="KIO18257.1"/>
    <property type="molecule type" value="Genomic_DNA"/>
</dbReference>
<sequence>WHTLPRSGGYQYANRLPPRPYPYQHFDDLPRRVYSVLTQVRTGHCFSGEYYYRRVPSESPSCPCGHHLQTREHVFTECPAYRRERWILRRASPALMMTELLGTQKGLEAVAGFIRATGAFTKSGRETWRRALEEDASAMPAPAITVSVLP</sequence>